<dbReference type="InterPro" id="IPR042814">
    <property type="entry name" value="Morn5"/>
</dbReference>
<dbReference type="AlphaFoldDB" id="A0AAD7YHF1"/>
<dbReference type="PANTHER" id="PTHR46437">
    <property type="entry name" value="MORN REPEAT-CONTAINING PROTEIN 5"/>
    <property type="match status" value="1"/>
</dbReference>
<dbReference type="GO" id="GO:0031514">
    <property type="term" value="C:motile cilium"/>
    <property type="evidence" value="ECO:0007669"/>
    <property type="project" value="UniProtKB-SubCell"/>
</dbReference>
<organism evidence="8 9">
    <name type="scientific">Mythimna separata</name>
    <name type="common">Oriental armyworm</name>
    <name type="synonym">Pseudaletia separata</name>
    <dbReference type="NCBI Taxonomy" id="271217"/>
    <lineage>
        <taxon>Eukaryota</taxon>
        <taxon>Metazoa</taxon>
        <taxon>Ecdysozoa</taxon>
        <taxon>Arthropoda</taxon>
        <taxon>Hexapoda</taxon>
        <taxon>Insecta</taxon>
        <taxon>Pterygota</taxon>
        <taxon>Neoptera</taxon>
        <taxon>Endopterygota</taxon>
        <taxon>Lepidoptera</taxon>
        <taxon>Glossata</taxon>
        <taxon>Ditrysia</taxon>
        <taxon>Noctuoidea</taxon>
        <taxon>Noctuidae</taxon>
        <taxon>Noctuinae</taxon>
        <taxon>Hadenini</taxon>
        <taxon>Mythimna</taxon>
    </lineage>
</organism>
<evidence type="ECO:0000256" key="1">
    <source>
        <dbReference type="ARBA" id="ARBA00004230"/>
    </source>
</evidence>
<keyword evidence="5" id="KW-0969">Cilium</keyword>
<proteinExistence type="predicted"/>
<dbReference type="PANTHER" id="PTHR46437:SF1">
    <property type="entry name" value="MORN REPEAT-CONTAINING PROTEIN 5"/>
    <property type="match status" value="1"/>
</dbReference>
<evidence type="ECO:0000256" key="5">
    <source>
        <dbReference type="ARBA" id="ARBA00023069"/>
    </source>
</evidence>
<dbReference type="SUPFAM" id="SSF82185">
    <property type="entry name" value="Histone H3 K4-specific methyltransferase SET7/9 N-terminal domain"/>
    <property type="match status" value="1"/>
</dbReference>
<feature type="region of interest" description="Disordered" evidence="7">
    <location>
        <begin position="244"/>
        <end position="272"/>
    </location>
</feature>
<accession>A0AAD7YHF1</accession>
<comment type="subcellular location">
    <subcellularLocation>
        <location evidence="1">Cell projection</location>
        <location evidence="1">Cilium</location>
        <location evidence="1">Flagellum</location>
    </subcellularLocation>
</comment>
<dbReference type="Gene3D" id="2.20.110.10">
    <property type="entry name" value="Histone H3 K4-specific methyltransferase SET7/9 N-terminal domain"/>
    <property type="match status" value="1"/>
</dbReference>
<dbReference type="InterPro" id="IPR003409">
    <property type="entry name" value="MORN"/>
</dbReference>
<comment type="caution">
    <text evidence="8">The sequence shown here is derived from an EMBL/GenBank/DDBJ whole genome shotgun (WGS) entry which is preliminary data.</text>
</comment>
<evidence type="ECO:0000313" key="9">
    <source>
        <dbReference type="Proteomes" id="UP001231518"/>
    </source>
</evidence>
<gene>
    <name evidence="8" type="ORF">PYW07_003149</name>
</gene>
<keyword evidence="3" id="KW-0677">Repeat</keyword>
<evidence type="ECO:0000256" key="3">
    <source>
        <dbReference type="ARBA" id="ARBA00022737"/>
    </source>
</evidence>
<evidence type="ECO:0000256" key="7">
    <source>
        <dbReference type="SAM" id="MobiDB-lite"/>
    </source>
</evidence>
<sequence>MKEFRIKKQDAEKNCRFEDLSELAYKNEEFATGSSYDGEWLSGRGMHGHGVYTFPNGVVYEGEFKDGSMHGKGKLMYLTEAGKIVMKGEWKDDIMIKRTIIFDDFVEYNKQDTRTGQHSWNYCKIPDRRYPVECKVGVQPAGNSFLTFNKPPRDIPEGFYDVGYGVYDPMSKIIYKYDLSVSIRRPSDLEHQWIIHNCRTNKSGPLVPRSDLYETFLEPAMQLAPEPRHRSVKDDRKRDLEKINTEGQFNLNVLPDDGPKTVRRTAFSSNTD</sequence>
<name>A0AAD7YHF1_MYTSE</name>
<keyword evidence="4" id="KW-0282">Flagellum</keyword>
<reference evidence="8" key="1">
    <citation type="submission" date="2023-03" db="EMBL/GenBank/DDBJ databases">
        <title>Chromosome-level genomes of two armyworms, Mythimna separata and Mythimna loreyi, provide insights into the biosynthesis and reception of sex pheromones.</title>
        <authorList>
            <person name="Zhao H."/>
        </authorList>
    </citation>
    <scope>NUCLEOTIDE SEQUENCE</scope>
    <source>
        <strain evidence="8">BeijingLab</strain>
        <tissue evidence="8">Pupa</tissue>
    </source>
</reference>
<protein>
    <recommendedName>
        <fullName evidence="2">MORN repeat-containing protein 5</fullName>
    </recommendedName>
</protein>
<dbReference type="EMBL" id="JARGEI010000017">
    <property type="protein sequence ID" value="KAJ8716522.1"/>
    <property type="molecule type" value="Genomic_DNA"/>
</dbReference>
<evidence type="ECO:0000256" key="6">
    <source>
        <dbReference type="ARBA" id="ARBA00023273"/>
    </source>
</evidence>
<evidence type="ECO:0000256" key="4">
    <source>
        <dbReference type="ARBA" id="ARBA00022846"/>
    </source>
</evidence>
<keyword evidence="6" id="KW-0966">Cell projection</keyword>
<dbReference type="SMART" id="SM00698">
    <property type="entry name" value="MORN"/>
    <property type="match status" value="2"/>
</dbReference>
<dbReference type="Pfam" id="PF02493">
    <property type="entry name" value="MORN"/>
    <property type="match status" value="2"/>
</dbReference>
<keyword evidence="9" id="KW-1185">Reference proteome</keyword>
<evidence type="ECO:0000256" key="2">
    <source>
        <dbReference type="ARBA" id="ARBA00016322"/>
    </source>
</evidence>
<dbReference type="Proteomes" id="UP001231518">
    <property type="component" value="Chromosome 14"/>
</dbReference>
<evidence type="ECO:0000313" key="8">
    <source>
        <dbReference type="EMBL" id="KAJ8716522.1"/>
    </source>
</evidence>